<protein>
    <recommendedName>
        <fullName evidence="2">Helix-turn-helix DNA binding domain protein</fullName>
    </recommendedName>
</protein>
<organism evidence="1">
    <name type="scientific">Micrococcus phage Olihed</name>
    <dbReference type="NCBI Taxonomy" id="3092209"/>
    <lineage>
        <taxon>Viruses</taxon>
        <taxon>Duplodnaviria</taxon>
        <taxon>Heunggongvirae</taxon>
        <taxon>Uroviricota</taxon>
        <taxon>Caudoviricetes</taxon>
    </lineage>
</organism>
<name>A0AAU6R601_9CAUD</name>
<accession>A0AAU6R601</accession>
<evidence type="ECO:0008006" key="2">
    <source>
        <dbReference type="Google" id="ProtNLM"/>
    </source>
</evidence>
<dbReference type="EMBL" id="OR756648">
    <property type="protein sequence ID" value="WZE63404.1"/>
    <property type="molecule type" value="Genomic_DNA"/>
</dbReference>
<evidence type="ECO:0000313" key="1">
    <source>
        <dbReference type="EMBL" id="WZE63404.1"/>
    </source>
</evidence>
<sequence length="45" mass="5039">MNSFKVDALAEIGLPHGSAALHNKLVARLHKMGWTYNDSTLTWSR</sequence>
<reference evidence="1" key="1">
    <citation type="submission" date="2023-10" db="EMBL/GenBank/DDBJ databases">
        <title>Two new lytic phages for Micrococcus sp. strain 1402.</title>
        <authorList>
            <person name="Petrzik K."/>
        </authorList>
    </citation>
    <scope>NUCLEOTIDE SEQUENCE</scope>
</reference>
<proteinExistence type="predicted"/>